<feature type="domain" description="TRAM" evidence="11">
    <location>
        <begin position="111"/>
        <end position="176"/>
    </location>
</feature>
<dbReference type="RefSeq" id="XP_003675265.1">
    <property type="nucleotide sequence ID" value="XM_003675217.1"/>
</dbReference>
<sequence length="584" mass="66286">MNIFKRGSLQTFLKLSFAPRPRFYQLPISTRMSTETVPKRTITSEQPAQKAKKIKLKRYKAKKVDPTSPLGILQLEIDELLAQHNLKRDDVQNDITAILNDFPKVNGPIASKYHREVTDVKILALTSNGDGLAIISNPVETEKKQIVVVPFGLPGDVVDIKVFKTHPHYVESDLLNVKVKSPIRRDDLIKDRYFGKSSGSQFDFLEYQEQLKIKKNTVSNAYKYFAPRLLADNLLPQIGETVASPLQYGYRTKITPHFDMPRRLKTLEVRPPLGFGQKGRPQWRKETINEGGNASILDIEECALATDIINQGLTNERKRFEKEFKNYKKGATILLRENTIILDPSKEVEEQLEEGSRDEDGKISYILVDDKEHGVKLAKTCVTNPRQIVTEYVDGYTFKFTSGEFFQNNNSILPIVTKYVRENLQLPNSKEGEPRYLVDAYCGSGLFSICSSKGVDKVTGVEISADSVSFAEKNAKANGIENCKFIAGKAEKLFESIDTPNDKTSVILDPPRKGCDELFLKQLAEYYPARIVYISCNVHSQARDMEYFIKETEKGKDYKIESLRGFDFFPQTHHVESVCVLSRV</sequence>
<dbReference type="Gene3D" id="2.40.50.1070">
    <property type="match status" value="1"/>
</dbReference>
<dbReference type="HOGENOM" id="CLU_014689_3_1_1"/>
<dbReference type="GeneID" id="96902451"/>
<reference key="2">
    <citation type="submission" date="2011-08" db="EMBL/GenBank/DDBJ databases">
        <title>Genome sequence of Naumovozyma castellii.</title>
        <authorList>
            <person name="Gordon J.L."/>
            <person name="Armisen D."/>
            <person name="Proux-Wera E."/>
            <person name="OhEigeartaigh S.S."/>
            <person name="Byrne K.P."/>
            <person name="Wolfe K.H."/>
        </authorList>
    </citation>
    <scope>NUCLEOTIDE SEQUENCE</scope>
    <source>
        <strain>Type strain:CBS 4309</strain>
    </source>
</reference>
<comment type="similarity">
    <text evidence="9">Belongs to the class I-like SAM-binding methyltransferase superfamily. RNA M5U methyltransferase family.</text>
</comment>
<keyword evidence="4" id="KW-0819">tRNA processing</keyword>
<dbReference type="eggNOG" id="KOG2187">
    <property type="taxonomic scope" value="Eukaryota"/>
</dbReference>
<dbReference type="InterPro" id="IPR012340">
    <property type="entry name" value="NA-bd_OB-fold"/>
</dbReference>
<proteinExistence type="inferred from homology"/>
<dbReference type="KEGG" id="ncs:NCAS_0B08100"/>
<dbReference type="InterPro" id="IPR030390">
    <property type="entry name" value="MeTrfase_TrmA_AS"/>
</dbReference>
<dbReference type="GO" id="GO:0006400">
    <property type="term" value="P:tRNA modification"/>
    <property type="evidence" value="ECO:0007669"/>
    <property type="project" value="EnsemblFungi"/>
</dbReference>
<evidence type="ECO:0000256" key="2">
    <source>
        <dbReference type="ARBA" id="ARBA00022679"/>
    </source>
</evidence>
<dbReference type="FunFam" id="2.40.50.140:FF:000201">
    <property type="entry name" value="TRM2p tRNA methyltransferase"/>
    <property type="match status" value="1"/>
</dbReference>
<dbReference type="InterPro" id="IPR002792">
    <property type="entry name" value="TRAM_dom"/>
</dbReference>
<dbReference type="InterPro" id="IPR030391">
    <property type="entry name" value="MeTrfase_TrmA_CS"/>
</dbReference>
<dbReference type="PROSITE" id="PS01231">
    <property type="entry name" value="TRMA_2"/>
    <property type="match status" value="1"/>
</dbReference>
<dbReference type="SUPFAM" id="SSF53335">
    <property type="entry name" value="S-adenosyl-L-methionine-dependent methyltransferases"/>
    <property type="match status" value="1"/>
</dbReference>
<dbReference type="PROSITE" id="PS51622">
    <property type="entry name" value="SAM_MT_RNA_M5U_2"/>
    <property type="match status" value="1"/>
</dbReference>
<dbReference type="STRING" id="1064592.G0VAG4"/>
<name>G0VAG4_NAUCA</name>
<evidence type="ECO:0000313" key="12">
    <source>
        <dbReference type="EMBL" id="CCC68894.1"/>
    </source>
</evidence>
<comment type="catalytic activity">
    <reaction evidence="6">
        <text>uridine(54) in tRNA + S-adenosyl-L-methionine = 5-methyluridine(54) in tRNA + S-adenosyl-L-homocysteine + H(+)</text>
        <dbReference type="Rhea" id="RHEA:42712"/>
        <dbReference type="Rhea" id="RHEA-COMP:10167"/>
        <dbReference type="Rhea" id="RHEA-COMP:10193"/>
        <dbReference type="ChEBI" id="CHEBI:15378"/>
        <dbReference type="ChEBI" id="CHEBI:57856"/>
        <dbReference type="ChEBI" id="CHEBI:59789"/>
        <dbReference type="ChEBI" id="CHEBI:65315"/>
        <dbReference type="ChEBI" id="CHEBI:74447"/>
        <dbReference type="EC" id="2.1.1.35"/>
    </reaction>
</comment>
<dbReference type="InParanoid" id="G0VAG4"/>
<feature type="binding site" evidence="9">
    <location>
        <position position="407"/>
    </location>
    <ligand>
        <name>S-adenosyl-L-methionine</name>
        <dbReference type="ChEBI" id="CHEBI:59789"/>
    </ligand>
</feature>
<evidence type="ECO:0000256" key="9">
    <source>
        <dbReference type="PROSITE-ProRule" id="PRU01024"/>
    </source>
</evidence>
<dbReference type="EMBL" id="HE576753">
    <property type="protein sequence ID" value="CCC68894.1"/>
    <property type="molecule type" value="Genomic_DNA"/>
</dbReference>
<keyword evidence="2 9" id="KW-0808">Transferase</keyword>
<dbReference type="CDD" id="cd02440">
    <property type="entry name" value="AdoMet_MTases"/>
    <property type="match status" value="1"/>
</dbReference>
<dbReference type="OMA" id="GGCKWQH"/>
<keyword evidence="13" id="KW-1185">Reference proteome</keyword>
<reference evidence="12 13" key="1">
    <citation type="journal article" date="2011" name="Proc. Natl. Acad. Sci. U.S.A.">
        <title>Evolutionary erosion of yeast sex chromosomes by mating-type switching accidents.</title>
        <authorList>
            <person name="Gordon J.L."/>
            <person name="Armisen D."/>
            <person name="Proux-Wera E."/>
            <person name="Oheigeartaigh S.S."/>
            <person name="Byrne K.P."/>
            <person name="Wolfe K.H."/>
        </authorList>
    </citation>
    <scope>NUCLEOTIDE SEQUENCE [LARGE SCALE GENOMIC DNA]</scope>
    <source>
        <strain evidence="13">ATCC 76901 / BCRC 22586 / CBS 4309 / NBRC 1992 / NRRL Y-12630</strain>
    </source>
</reference>
<dbReference type="OrthoDB" id="10250660at2759"/>
<evidence type="ECO:0000313" key="13">
    <source>
        <dbReference type="Proteomes" id="UP000001640"/>
    </source>
</evidence>
<feature type="active site" description="Nucleophile" evidence="9">
    <location>
        <position position="536"/>
    </location>
</feature>
<dbReference type="InterPro" id="IPR010280">
    <property type="entry name" value="U5_MeTrfase_fam"/>
</dbReference>
<dbReference type="GO" id="GO:0051908">
    <property type="term" value="F:double-stranded DNA 5'-3' DNA exonuclease activity"/>
    <property type="evidence" value="ECO:0007669"/>
    <property type="project" value="EnsemblFungi"/>
</dbReference>
<evidence type="ECO:0000256" key="10">
    <source>
        <dbReference type="PROSITE-ProRule" id="PRU10015"/>
    </source>
</evidence>
<dbReference type="PROSITE" id="PS01230">
    <property type="entry name" value="TRMA_1"/>
    <property type="match status" value="1"/>
</dbReference>
<protein>
    <recommendedName>
        <fullName evidence="8">tRNA (uracil(54)-C(5))-methyltransferase</fullName>
        <ecNumber evidence="5">2.1.1.35</ecNumber>
    </recommendedName>
</protein>
<evidence type="ECO:0000256" key="8">
    <source>
        <dbReference type="ARBA" id="ARBA00070108"/>
    </source>
</evidence>
<dbReference type="PROSITE" id="PS50926">
    <property type="entry name" value="TRAM"/>
    <property type="match status" value="1"/>
</dbReference>
<evidence type="ECO:0000256" key="4">
    <source>
        <dbReference type="ARBA" id="ARBA00022694"/>
    </source>
</evidence>
<feature type="binding site" evidence="9">
    <location>
        <position position="462"/>
    </location>
    <ligand>
        <name>S-adenosyl-L-methionine</name>
        <dbReference type="ChEBI" id="CHEBI:59789"/>
    </ligand>
</feature>
<dbReference type="InterPro" id="IPR029063">
    <property type="entry name" value="SAM-dependent_MTases_sf"/>
</dbReference>
<dbReference type="EC" id="2.1.1.35" evidence="5"/>
<comment type="function">
    <text evidence="7">Catalyzes the formation of 5-methyl-uridine at position 54 (m5U54) in all tRNA. May also have a role in tRNA stabilization or maturation.</text>
</comment>
<feature type="binding site" evidence="9">
    <location>
        <position position="441"/>
    </location>
    <ligand>
        <name>S-adenosyl-L-methionine</name>
        <dbReference type="ChEBI" id="CHEBI:59789"/>
    </ligand>
</feature>
<keyword evidence="1 9" id="KW-0489">Methyltransferase</keyword>
<evidence type="ECO:0000256" key="6">
    <source>
        <dbReference type="ARBA" id="ARBA00052788"/>
    </source>
</evidence>
<dbReference type="Pfam" id="PF05958">
    <property type="entry name" value="tRNA_U5-meth_tr"/>
    <property type="match status" value="1"/>
</dbReference>
<feature type="binding site" evidence="9">
    <location>
        <position position="509"/>
    </location>
    <ligand>
        <name>S-adenosyl-L-methionine</name>
        <dbReference type="ChEBI" id="CHEBI:59789"/>
    </ligand>
</feature>
<evidence type="ECO:0000256" key="5">
    <source>
        <dbReference type="ARBA" id="ARBA00033763"/>
    </source>
</evidence>
<evidence type="ECO:0000256" key="1">
    <source>
        <dbReference type="ARBA" id="ARBA00022603"/>
    </source>
</evidence>
<evidence type="ECO:0000259" key="11">
    <source>
        <dbReference type="PROSITE" id="PS50926"/>
    </source>
</evidence>
<accession>G0VAG4</accession>
<evidence type="ECO:0000256" key="3">
    <source>
        <dbReference type="ARBA" id="ARBA00022691"/>
    </source>
</evidence>
<dbReference type="Gene3D" id="3.40.50.150">
    <property type="entry name" value="Vaccinia Virus protein VP39"/>
    <property type="match status" value="1"/>
</dbReference>
<gene>
    <name evidence="12" type="primary">NCAS0B08100</name>
    <name evidence="12" type="ordered locus">NCAS_0B08100</name>
</gene>
<dbReference type="GO" id="GO:0032259">
    <property type="term" value="P:methylation"/>
    <property type="evidence" value="ECO:0007669"/>
    <property type="project" value="UniProtKB-KW"/>
</dbReference>
<dbReference type="FunFam" id="3.40.50.150:FF:000174">
    <property type="entry name" value="TRM2p tRNA methyltransferase"/>
    <property type="match status" value="1"/>
</dbReference>
<dbReference type="SUPFAM" id="SSF50249">
    <property type="entry name" value="Nucleic acid-binding proteins"/>
    <property type="match status" value="1"/>
</dbReference>
<evidence type="ECO:0000256" key="7">
    <source>
        <dbReference type="ARBA" id="ARBA00054700"/>
    </source>
</evidence>
<organism evidence="12 13">
    <name type="scientific">Naumovozyma castellii</name>
    <name type="common">Yeast</name>
    <name type="synonym">Saccharomyces castellii</name>
    <dbReference type="NCBI Taxonomy" id="27288"/>
    <lineage>
        <taxon>Eukaryota</taxon>
        <taxon>Fungi</taxon>
        <taxon>Dikarya</taxon>
        <taxon>Ascomycota</taxon>
        <taxon>Saccharomycotina</taxon>
        <taxon>Saccharomycetes</taxon>
        <taxon>Saccharomycetales</taxon>
        <taxon>Saccharomycetaceae</taxon>
        <taxon>Naumovozyma</taxon>
    </lineage>
</organism>
<dbReference type="PANTHER" id="PTHR11061:SF30">
    <property type="entry name" value="TRNA (URACIL(54)-C(5))-METHYLTRANSFERASE"/>
    <property type="match status" value="1"/>
</dbReference>
<dbReference type="Gene3D" id="2.40.50.140">
    <property type="entry name" value="Nucleic acid-binding proteins"/>
    <property type="match status" value="1"/>
</dbReference>
<dbReference type="AlphaFoldDB" id="G0VAG4"/>
<dbReference type="PANTHER" id="PTHR11061">
    <property type="entry name" value="RNA M5U METHYLTRANSFERASE"/>
    <property type="match status" value="1"/>
</dbReference>
<keyword evidence="3 9" id="KW-0949">S-adenosyl-L-methionine</keyword>
<dbReference type="GO" id="GO:0030697">
    <property type="term" value="F:tRNA (uracil(54)-C5)-methyltransferase activity, S-adenosyl methionine-dependent"/>
    <property type="evidence" value="ECO:0007669"/>
    <property type="project" value="UniProtKB-EC"/>
</dbReference>
<dbReference type="PROSITE" id="PS51687">
    <property type="entry name" value="SAM_MT_RNA_M5U"/>
    <property type="match status" value="1"/>
</dbReference>
<dbReference type="Proteomes" id="UP000001640">
    <property type="component" value="Chromosome 2"/>
</dbReference>
<feature type="active site" evidence="10">
    <location>
        <position position="536"/>
    </location>
</feature>
<dbReference type="FunCoup" id="G0VAG4">
    <property type="interactions" value="292"/>
</dbReference>
<dbReference type="Pfam" id="PF01938">
    <property type="entry name" value="TRAM"/>
    <property type="match status" value="1"/>
</dbReference>
<dbReference type="GO" id="GO:0000014">
    <property type="term" value="F:single-stranded DNA endodeoxyribonuclease activity"/>
    <property type="evidence" value="ECO:0007669"/>
    <property type="project" value="EnsemblFungi"/>
</dbReference>
<dbReference type="InterPro" id="IPR025795">
    <property type="entry name" value="tRNA_(uracil-5-)_MeTrfase"/>
</dbReference>